<feature type="region of interest" description="Disordered" evidence="2">
    <location>
        <begin position="36"/>
        <end position="56"/>
    </location>
</feature>
<proteinExistence type="predicted"/>
<gene>
    <name evidence="5" type="ORF">BN14_02596</name>
</gene>
<dbReference type="Pfam" id="PF14510">
    <property type="entry name" value="ABC_trans_N"/>
    <property type="match status" value="1"/>
</dbReference>
<dbReference type="Pfam" id="PF00005">
    <property type="entry name" value="ABC_tran"/>
    <property type="match status" value="1"/>
</dbReference>
<dbReference type="HOGENOM" id="CLU_880484_0_0_1"/>
<evidence type="ECO:0000313" key="5">
    <source>
        <dbReference type="EMBL" id="CCO28599.1"/>
    </source>
</evidence>
<dbReference type="InterPro" id="IPR003439">
    <property type="entry name" value="ABC_transporter-like_ATP-bd"/>
</dbReference>
<evidence type="ECO:0000313" key="6">
    <source>
        <dbReference type="Proteomes" id="UP000012065"/>
    </source>
</evidence>
<evidence type="ECO:0000256" key="1">
    <source>
        <dbReference type="ARBA" id="ARBA00022448"/>
    </source>
</evidence>
<name>M5BNJ0_THACB</name>
<dbReference type="InterPro" id="IPR029481">
    <property type="entry name" value="ABC_trans_N"/>
</dbReference>
<keyword evidence="1" id="KW-0813">Transport</keyword>
<dbReference type="GO" id="GO:0005524">
    <property type="term" value="F:ATP binding"/>
    <property type="evidence" value="ECO:0007669"/>
    <property type="project" value="InterPro"/>
</dbReference>
<dbReference type="InterPro" id="IPR027417">
    <property type="entry name" value="P-loop_NTPase"/>
</dbReference>
<protein>
    <submittedName>
        <fullName evidence="5">Protein SNQ2</fullName>
    </submittedName>
</protein>
<dbReference type="EMBL" id="CAOJ01003530">
    <property type="protein sequence ID" value="CCO28599.1"/>
    <property type="molecule type" value="Genomic_DNA"/>
</dbReference>
<reference evidence="5 6" key="1">
    <citation type="journal article" date="2013" name="J. Biotechnol.">
        <title>Establishment and interpretation of the genome sequence of the phytopathogenic fungus Rhizoctonia solani AG1-IB isolate 7/3/14.</title>
        <authorList>
            <person name="Wibberg D.W."/>
            <person name="Jelonek L.J."/>
            <person name="Rupp O.R."/>
            <person name="Hennig M.H."/>
            <person name="Eikmeyer F.E."/>
            <person name="Goesmann A.G."/>
            <person name="Hartmann A.H."/>
            <person name="Borriss R.B."/>
            <person name="Grosch R.G."/>
            <person name="Puehler A.P."/>
            <person name="Schlueter A.S."/>
        </authorList>
    </citation>
    <scope>NUCLEOTIDE SEQUENCE [LARGE SCALE GENOMIC DNA]</scope>
    <source>
        <strain evidence="6">AG1-IB / isolate 7/3/14</strain>
    </source>
</reference>
<dbReference type="Gene3D" id="3.40.50.300">
    <property type="entry name" value="P-loop containing nucleotide triphosphate hydrolases"/>
    <property type="match status" value="1"/>
</dbReference>
<evidence type="ECO:0000259" key="4">
    <source>
        <dbReference type="Pfam" id="PF14510"/>
    </source>
</evidence>
<dbReference type="SUPFAM" id="SSF52540">
    <property type="entry name" value="P-loop containing nucleoside triphosphate hydrolases"/>
    <property type="match status" value="1"/>
</dbReference>
<organism evidence="5 6">
    <name type="scientific">Thanatephorus cucumeris (strain AG1-IB / isolate 7/3/14)</name>
    <name type="common">Lettuce bottom rot fungus</name>
    <name type="synonym">Rhizoctonia solani</name>
    <dbReference type="NCBI Taxonomy" id="1108050"/>
    <lineage>
        <taxon>Eukaryota</taxon>
        <taxon>Fungi</taxon>
        <taxon>Dikarya</taxon>
        <taxon>Basidiomycota</taxon>
        <taxon>Agaricomycotina</taxon>
        <taxon>Agaricomycetes</taxon>
        <taxon>Cantharellales</taxon>
        <taxon>Ceratobasidiaceae</taxon>
        <taxon>Rhizoctonia</taxon>
        <taxon>Rhizoctonia solani AG-1</taxon>
    </lineage>
</organism>
<sequence>MESGKRAEPHHADTVPADYFDNEGCAQLTRTLSQLSQTQNEAHGKPTGDHSSGLGTLVENGAEEEKFDFADRLRTALDRMDEEGIKHRELGVGFMDLTVRGLGATAKYQETVLSMLSPAQWLHNLNAMRHPPVKDILTEFTGTVKSGEMLHVGYSPEDDTHFPSLSVKSTLTVAAKMRTPQNRVYNTSRADFIEGMVQTLATVFGLRHTFNTPVGNEAIRGVSGGEKKRVSIAEMMAARVRIGCWDNSTRGLDSSTALEFVRALRIATDVGRATTVVTIYQASESLYKLFDKPSALASTSLTWAGNLHLAKRHLTS</sequence>
<dbReference type="GO" id="GO:0016887">
    <property type="term" value="F:ATP hydrolysis activity"/>
    <property type="evidence" value="ECO:0007669"/>
    <property type="project" value="InterPro"/>
</dbReference>
<feature type="domain" description="ABC transporter" evidence="3">
    <location>
        <begin position="151"/>
        <end position="249"/>
    </location>
</feature>
<evidence type="ECO:0000256" key="2">
    <source>
        <dbReference type="SAM" id="MobiDB-lite"/>
    </source>
</evidence>
<feature type="domain" description="Pleiotropic ABC efflux transporter N-terminal" evidence="4">
    <location>
        <begin position="27"/>
        <end position="115"/>
    </location>
</feature>
<comment type="caution">
    <text evidence="5">The sequence shown here is derived from an EMBL/GenBank/DDBJ whole genome shotgun (WGS) entry which is preliminary data.</text>
</comment>
<dbReference type="Proteomes" id="UP000012065">
    <property type="component" value="Unassembled WGS sequence"/>
</dbReference>
<dbReference type="PANTHER" id="PTHR19241">
    <property type="entry name" value="ATP-BINDING CASSETTE TRANSPORTER"/>
    <property type="match status" value="1"/>
</dbReference>
<dbReference type="AlphaFoldDB" id="M5BNJ0"/>
<evidence type="ECO:0000259" key="3">
    <source>
        <dbReference type="Pfam" id="PF00005"/>
    </source>
</evidence>
<accession>M5BNJ0</accession>